<gene>
    <name evidence="1" type="ORF">KSF_011700</name>
</gene>
<dbReference type="EMBL" id="BNJK01000001">
    <property type="protein sequence ID" value="GHO91122.1"/>
    <property type="molecule type" value="Genomic_DNA"/>
</dbReference>
<evidence type="ECO:0000313" key="2">
    <source>
        <dbReference type="Proteomes" id="UP000597444"/>
    </source>
</evidence>
<sequence>MRQKMVSDYEGGMNRTPFIALGEKQVSFPLVRIPGWLYYSPSLLHHSSRKCPTPGQDAAI</sequence>
<keyword evidence="2" id="KW-1185">Reference proteome</keyword>
<dbReference type="AlphaFoldDB" id="A0A8J3IGL3"/>
<name>A0A8J3IGL3_9CHLR</name>
<dbReference type="Proteomes" id="UP000597444">
    <property type="component" value="Unassembled WGS sequence"/>
</dbReference>
<evidence type="ECO:0000313" key="1">
    <source>
        <dbReference type="EMBL" id="GHO91122.1"/>
    </source>
</evidence>
<comment type="caution">
    <text evidence="1">The sequence shown here is derived from an EMBL/GenBank/DDBJ whole genome shotgun (WGS) entry which is preliminary data.</text>
</comment>
<protein>
    <submittedName>
        <fullName evidence="1">Uncharacterized protein</fullName>
    </submittedName>
</protein>
<reference evidence="1" key="1">
    <citation type="submission" date="2020-10" db="EMBL/GenBank/DDBJ databases">
        <title>Taxonomic study of unclassified bacteria belonging to the class Ktedonobacteria.</title>
        <authorList>
            <person name="Yabe S."/>
            <person name="Wang C.M."/>
            <person name="Zheng Y."/>
            <person name="Sakai Y."/>
            <person name="Cavaletti L."/>
            <person name="Monciardini P."/>
            <person name="Donadio S."/>
        </authorList>
    </citation>
    <scope>NUCLEOTIDE SEQUENCE</scope>
    <source>
        <strain evidence="1">ID150040</strain>
    </source>
</reference>
<accession>A0A8J3IGL3</accession>
<proteinExistence type="predicted"/>
<organism evidence="1 2">
    <name type="scientific">Reticulibacter mediterranei</name>
    <dbReference type="NCBI Taxonomy" id="2778369"/>
    <lineage>
        <taxon>Bacteria</taxon>
        <taxon>Bacillati</taxon>
        <taxon>Chloroflexota</taxon>
        <taxon>Ktedonobacteria</taxon>
        <taxon>Ktedonobacterales</taxon>
        <taxon>Reticulibacteraceae</taxon>
        <taxon>Reticulibacter</taxon>
    </lineage>
</organism>